<name>A0A1G9AT64_9LACT</name>
<feature type="transmembrane region" description="Helical" evidence="1">
    <location>
        <begin position="12"/>
        <end position="36"/>
    </location>
</feature>
<protein>
    <submittedName>
        <fullName evidence="2">Uncharacterized protein</fullName>
    </submittedName>
</protein>
<accession>A0A1G9AT64</accession>
<keyword evidence="3" id="KW-1185">Reference proteome</keyword>
<dbReference type="Pfam" id="PF20563">
    <property type="entry name" value="DUF6773"/>
    <property type="match status" value="1"/>
</dbReference>
<keyword evidence="1" id="KW-1133">Transmembrane helix</keyword>
<sequence length="141" mass="15603">MKIKDERLYIHYLKISRVILIIQTFEILAILAYEVATLGFSQARENPLWFLMIATGAVYAYLQSSISIDQESNKVNSKKSLMIALSIVGVIALVLGLASAMTDGGTPVNGLILGLVFFVCGLVPSVYIYNLRKEREDDTVD</sequence>
<dbReference type="AlphaFoldDB" id="A0A1G9AT64"/>
<proteinExistence type="predicted"/>
<reference evidence="3" key="1">
    <citation type="submission" date="2016-10" db="EMBL/GenBank/DDBJ databases">
        <authorList>
            <person name="Varghese N."/>
            <person name="Submissions S."/>
        </authorList>
    </citation>
    <scope>NUCLEOTIDE SEQUENCE [LARGE SCALE GENOMIC DNA]</scope>
    <source>
        <strain evidence="3">DSM 19181</strain>
    </source>
</reference>
<keyword evidence="1" id="KW-0472">Membrane</keyword>
<dbReference type="RefSeq" id="WP_091266894.1">
    <property type="nucleotide sequence ID" value="NZ_FNFK01000022.1"/>
</dbReference>
<dbReference type="OrthoDB" id="2300382at2"/>
<keyword evidence="1" id="KW-0812">Transmembrane</keyword>
<evidence type="ECO:0000313" key="2">
    <source>
        <dbReference type="EMBL" id="SDK30519.1"/>
    </source>
</evidence>
<evidence type="ECO:0000256" key="1">
    <source>
        <dbReference type="SAM" id="Phobius"/>
    </source>
</evidence>
<feature type="transmembrane region" description="Helical" evidence="1">
    <location>
        <begin position="108"/>
        <end position="129"/>
    </location>
</feature>
<dbReference type="STRING" id="426701.SAMN04488098_102223"/>
<dbReference type="InterPro" id="IPR046664">
    <property type="entry name" value="DUF6773"/>
</dbReference>
<organism evidence="2 3">
    <name type="scientific">Alkalibacterium thalassium</name>
    <dbReference type="NCBI Taxonomy" id="426701"/>
    <lineage>
        <taxon>Bacteria</taxon>
        <taxon>Bacillati</taxon>
        <taxon>Bacillota</taxon>
        <taxon>Bacilli</taxon>
        <taxon>Lactobacillales</taxon>
        <taxon>Carnobacteriaceae</taxon>
        <taxon>Alkalibacterium</taxon>
    </lineage>
</organism>
<evidence type="ECO:0000313" key="3">
    <source>
        <dbReference type="Proteomes" id="UP000199433"/>
    </source>
</evidence>
<dbReference type="EMBL" id="FNFK01000022">
    <property type="protein sequence ID" value="SDK30519.1"/>
    <property type="molecule type" value="Genomic_DNA"/>
</dbReference>
<gene>
    <name evidence="2" type="ORF">SAMN04488098_102223</name>
</gene>
<feature type="transmembrane region" description="Helical" evidence="1">
    <location>
        <begin position="48"/>
        <end position="68"/>
    </location>
</feature>
<dbReference type="Proteomes" id="UP000199433">
    <property type="component" value="Unassembled WGS sequence"/>
</dbReference>
<feature type="transmembrane region" description="Helical" evidence="1">
    <location>
        <begin position="80"/>
        <end position="102"/>
    </location>
</feature>